<feature type="non-terminal residue" evidence="1">
    <location>
        <position position="1"/>
    </location>
</feature>
<gene>
    <name evidence="1" type="ORF">MHBO_002867</name>
</gene>
<sequence length="75" mass="8714">DQYELRTNKISRVLCLLLSNDIRLNSEPTVTYKCIAKENNTTSEKKLNGYDDSQWICDDITETVAYDMFMVDVLD</sequence>
<accession>A0ABV2APJ2</accession>
<feature type="non-terminal residue" evidence="1">
    <location>
        <position position="75"/>
    </location>
</feature>
<evidence type="ECO:0000313" key="1">
    <source>
        <dbReference type="EMBL" id="MES1921323.1"/>
    </source>
</evidence>
<organism evidence="1 2">
    <name type="scientific">Bonamia ostreae</name>
    <dbReference type="NCBI Taxonomy" id="126728"/>
    <lineage>
        <taxon>Eukaryota</taxon>
        <taxon>Sar</taxon>
        <taxon>Rhizaria</taxon>
        <taxon>Endomyxa</taxon>
        <taxon>Ascetosporea</taxon>
        <taxon>Haplosporida</taxon>
        <taxon>Bonamia</taxon>
    </lineage>
</organism>
<protein>
    <submittedName>
        <fullName evidence="1">Uncharacterized protein</fullName>
    </submittedName>
</protein>
<comment type="caution">
    <text evidence="1">The sequence shown here is derived from an EMBL/GenBank/DDBJ whole genome shotgun (WGS) entry which is preliminary data.</text>
</comment>
<dbReference type="EMBL" id="JBDODL010001246">
    <property type="protein sequence ID" value="MES1921323.1"/>
    <property type="molecule type" value="Genomic_DNA"/>
</dbReference>
<proteinExistence type="predicted"/>
<evidence type="ECO:0000313" key="2">
    <source>
        <dbReference type="Proteomes" id="UP001439008"/>
    </source>
</evidence>
<dbReference type="Proteomes" id="UP001439008">
    <property type="component" value="Unassembled WGS sequence"/>
</dbReference>
<name>A0ABV2APJ2_9EUKA</name>
<reference evidence="1 2" key="1">
    <citation type="journal article" date="2024" name="BMC Biol.">
        <title>Comparative genomics of Ascetosporea gives new insight into the evolutionary basis for animal parasitism in Rhizaria.</title>
        <authorList>
            <person name="Hiltunen Thoren M."/>
            <person name="Onut-Brannstrom I."/>
            <person name="Alfjorden A."/>
            <person name="Peckova H."/>
            <person name="Swords F."/>
            <person name="Hooper C."/>
            <person name="Holzer A.S."/>
            <person name="Bass D."/>
            <person name="Burki F."/>
        </authorList>
    </citation>
    <scope>NUCLEOTIDE SEQUENCE [LARGE SCALE GENOMIC DNA]</scope>
    <source>
        <strain evidence="1">20-A016</strain>
    </source>
</reference>
<keyword evidence="2" id="KW-1185">Reference proteome</keyword>